<proteinExistence type="predicted"/>
<protein>
    <submittedName>
        <fullName evidence="2">Uncharacterized protein</fullName>
    </submittedName>
</protein>
<feature type="non-terminal residue" evidence="2">
    <location>
        <position position="1"/>
    </location>
</feature>
<feature type="compositionally biased region" description="Pro residues" evidence="1">
    <location>
        <begin position="185"/>
        <end position="203"/>
    </location>
</feature>
<organism evidence="2 3">
    <name type="scientific">Pieris macdunnoughi</name>
    <dbReference type="NCBI Taxonomy" id="345717"/>
    <lineage>
        <taxon>Eukaryota</taxon>
        <taxon>Metazoa</taxon>
        <taxon>Ecdysozoa</taxon>
        <taxon>Arthropoda</taxon>
        <taxon>Hexapoda</taxon>
        <taxon>Insecta</taxon>
        <taxon>Pterygota</taxon>
        <taxon>Neoptera</taxon>
        <taxon>Endopterygota</taxon>
        <taxon>Lepidoptera</taxon>
        <taxon>Glossata</taxon>
        <taxon>Ditrysia</taxon>
        <taxon>Papilionoidea</taxon>
        <taxon>Pieridae</taxon>
        <taxon>Pierinae</taxon>
        <taxon>Pieris</taxon>
    </lineage>
</organism>
<accession>A0A821SVK7</accession>
<evidence type="ECO:0000313" key="2">
    <source>
        <dbReference type="EMBL" id="CAF4862321.1"/>
    </source>
</evidence>
<feature type="compositionally biased region" description="Pro residues" evidence="1">
    <location>
        <begin position="118"/>
        <end position="145"/>
    </location>
</feature>
<name>A0A821SVK7_9NEOP</name>
<feature type="compositionally biased region" description="Pro residues" evidence="1">
    <location>
        <begin position="95"/>
        <end position="111"/>
    </location>
</feature>
<feature type="compositionally biased region" description="Polar residues" evidence="1">
    <location>
        <begin position="209"/>
        <end position="229"/>
    </location>
</feature>
<keyword evidence="3" id="KW-1185">Reference proteome</keyword>
<dbReference type="Proteomes" id="UP000663880">
    <property type="component" value="Unassembled WGS sequence"/>
</dbReference>
<feature type="compositionally biased region" description="Low complexity" evidence="1">
    <location>
        <begin position="230"/>
        <end position="244"/>
    </location>
</feature>
<gene>
    <name evidence="2" type="ORF">PMACD_LOCUS8021</name>
</gene>
<dbReference type="AlphaFoldDB" id="A0A821SVK7"/>
<dbReference type="OrthoDB" id="5979691at2759"/>
<dbReference type="EMBL" id="CAJOBZ010000020">
    <property type="protein sequence ID" value="CAF4862321.1"/>
    <property type="molecule type" value="Genomic_DNA"/>
</dbReference>
<sequence length="316" mass="34369">WLTVTWAQSGMQLQPDVPDGDDPLRGRCGRAGSLAATPGEKLMELLRPNPGTPRRHSTAACAPPQPRPSGFVYCPSDALPYCPPSRLAPPRLVKLPPPPVQPVQPQPPPVPQRTAPVAPLPVPPAPPRRSPQPPRRVPPPTPPRPIATDPNGNRRIQTNPPRLDCNRNPSQPQFPTQPSVTPQIPQQPPPPPQPTIPRRPPQKMPDNPLPQTQIKRSPSSGSTISVRQDSNVSSDSFSQTSSPSYTTKTMEAPLLPQQHLNKSLNAKIARGLLLKEQQEKENANSSITKSMSTPASLQTIVRFQNGSNMSLHHRVS</sequence>
<evidence type="ECO:0000313" key="3">
    <source>
        <dbReference type="Proteomes" id="UP000663880"/>
    </source>
</evidence>
<reference evidence="2" key="1">
    <citation type="submission" date="2021-02" db="EMBL/GenBank/DDBJ databases">
        <authorList>
            <person name="Steward A R."/>
        </authorList>
    </citation>
    <scope>NUCLEOTIDE SEQUENCE</scope>
</reference>
<evidence type="ECO:0000256" key="1">
    <source>
        <dbReference type="SAM" id="MobiDB-lite"/>
    </source>
</evidence>
<dbReference type="PRINTS" id="PR01217">
    <property type="entry name" value="PRICHEXTENSN"/>
</dbReference>
<feature type="region of interest" description="Disordered" evidence="1">
    <location>
        <begin position="48"/>
        <end position="70"/>
    </location>
</feature>
<comment type="caution">
    <text evidence="2">The sequence shown here is derived from an EMBL/GenBank/DDBJ whole genome shotgun (WGS) entry which is preliminary data.</text>
</comment>
<feature type="region of interest" description="Disordered" evidence="1">
    <location>
        <begin position="93"/>
        <end position="256"/>
    </location>
</feature>